<proteinExistence type="inferred from homology"/>
<comment type="caution">
    <text evidence="10">The sequence shown here is derived from an EMBL/GenBank/DDBJ whole genome shotgun (WGS) entry which is preliminary data.</text>
</comment>
<feature type="signal peptide" evidence="9">
    <location>
        <begin position="1"/>
        <end position="23"/>
    </location>
</feature>
<evidence type="ECO:0000256" key="6">
    <source>
        <dbReference type="ARBA" id="ARBA00023136"/>
    </source>
</evidence>
<dbReference type="InterPro" id="IPR003423">
    <property type="entry name" value="OMP_efflux"/>
</dbReference>
<evidence type="ECO:0000256" key="9">
    <source>
        <dbReference type="SAM" id="SignalP"/>
    </source>
</evidence>
<evidence type="ECO:0000256" key="4">
    <source>
        <dbReference type="ARBA" id="ARBA00022452"/>
    </source>
</evidence>
<evidence type="ECO:0000256" key="2">
    <source>
        <dbReference type="ARBA" id="ARBA00007613"/>
    </source>
</evidence>
<dbReference type="SUPFAM" id="SSF56954">
    <property type="entry name" value="Outer membrane efflux proteins (OEP)"/>
    <property type="match status" value="1"/>
</dbReference>
<reference evidence="10 11" key="1">
    <citation type="submission" date="2016-10" db="EMBL/GenBank/DDBJ databases">
        <authorList>
            <person name="Varghese N."/>
            <person name="Submissions S."/>
        </authorList>
    </citation>
    <scope>NUCLEOTIDE SEQUENCE [LARGE SCALE GENOMIC DNA]</scope>
    <source>
        <strain evidence="10 11">DSM 25353</strain>
    </source>
</reference>
<dbReference type="Gene3D" id="1.20.1600.10">
    <property type="entry name" value="Outer membrane efflux proteins (OEP)"/>
    <property type="match status" value="1"/>
</dbReference>
<evidence type="ECO:0000256" key="8">
    <source>
        <dbReference type="SAM" id="Coils"/>
    </source>
</evidence>
<comment type="similarity">
    <text evidence="2">Belongs to the outer membrane factor (OMF) (TC 1.B.17) family.</text>
</comment>
<evidence type="ECO:0000313" key="10">
    <source>
        <dbReference type="EMBL" id="SDX58238.1"/>
    </source>
</evidence>
<sequence>MSKRGSTTIWLFCLALFSSTGFAQAPGAIHELSIQQAVEYAHKNNVQVKNALLDISIQQQSNRDITSAALPSVTGSIGATDYLKIPTSLLPGEVFGQPRGTYIPVQFGTKYNSTASIQLQQLLFDGQVFIGLQARATSLEWRKKSAEVTEEAIKTNIYKIYYQLVVSKTQIALLDANINRLNKLDHDTRELYKNGFAEKLDLDKIAVQVANLQTEKTKALNNIDIGYLGLKTLMGMPIKDSLVLTEKITDDQIKEDFTNDSSYQYFDRKEFQYLQLAKKLNEFNIKRYKLSYFPTLSLTGAYSKNAQRNEFDFFGKGDWFTTSYVGLNISIPIFDGFAKDSRIKKSRMELTQTNNQIDNLQLSIDNEVAQARINFRSAISTMNYQKKNMDLAEDVYNQTKKKYEIGSGSNTEITSAQTDLVTAQTNYINALYTAIIAKVDYLKAIGKL</sequence>
<dbReference type="EMBL" id="FNNO01000020">
    <property type="protein sequence ID" value="SDX58238.1"/>
    <property type="molecule type" value="Genomic_DNA"/>
</dbReference>
<dbReference type="Pfam" id="PF02321">
    <property type="entry name" value="OEP"/>
    <property type="match status" value="1"/>
</dbReference>
<evidence type="ECO:0000256" key="7">
    <source>
        <dbReference type="ARBA" id="ARBA00023237"/>
    </source>
</evidence>
<keyword evidence="5" id="KW-0812">Transmembrane</keyword>
<dbReference type="AlphaFoldDB" id="A0A8X8LCT8"/>
<dbReference type="GO" id="GO:0015562">
    <property type="term" value="F:efflux transmembrane transporter activity"/>
    <property type="evidence" value="ECO:0007669"/>
    <property type="project" value="InterPro"/>
</dbReference>
<dbReference type="GO" id="GO:0015288">
    <property type="term" value="F:porin activity"/>
    <property type="evidence" value="ECO:0007669"/>
    <property type="project" value="TreeGrafter"/>
</dbReference>
<dbReference type="RefSeq" id="WP_092726807.1">
    <property type="nucleotide sequence ID" value="NZ_FNNO01000020.1"/>
</dbReference>
<protein>
    <submittedName>
        <fullName evidence="10">Outer membrane protein TolC</fullName>
    </submittedName>
</protein>
<accession>A0A8X8LCT8</accession>
<dbReference type="PANTHER" id="PTHR30026">
    <property type="entry name" value="OUTER MEMBRANE PROTEIN TOLC"/>
    <property type="match status" value="1"/>
</dbReference>
<keyword evidence="11" id="KW-1185">Reference proteome</keyword>
<dbReference type="GO" id="GO:1990281">
    <property type="term" value="C:efflux pump complex"/>
    <property type="evidence" value="ECO:0007669"/>
    <property type="project" value="TreeGrafter"/>
</dbReference>
<evidence type="ECO:0000256" key="1">
    <source>
        <dbReference type="ARBA" id="ARBA00004442"/>
    </source>
</evidence>
<keyword evidence="6" id="KW-0472">Membrane</keyword>
<name>A0A8X8LCT8_9BACT</name>
<feature type="chain" id="PRO_5036458034" evidence="9">
    <location>
        <begin position="24"/>
        <end position="448"/>
    </location>
</feature>
<gene>
    <name evidence="10" type="ORF">SAMN05444410_12061</name>
</gene>
<dbReference type="GO" id="GO:0009279">
    <property type="term" value="C:cell outer membrane"/>
    <property type="evidence" value="ECO:0007669"/>
    <property type="project" value="UniProtKB-SubCell"/>
</dbReference>
<keyword evidence="4" id="KW-1134">Transmembrane beta strand</keyword>
<organism evidence="10 11">
    <name type="scientific">Hydrobacter penzbergensis</name>
    <dbReference type="NCBI Taxonomy" id="1235997"/>
    <lineage>
        <taxon>Bacteria</taxon>
        <taxon>Pseudomonadati</taxon>
        <taxon>Bacteroidota</taxon>
        <taxon>Chitinophagia</taxon>
        <taxon>Chitinophagales</taxon>
        <taxon>Chitinophagaceae</taxon>
        <taxon>Hydrobacter</taxon>
    </lineage>
</organism>
<keyword evidence="8" id="KW-0175">Coiled coil</keyword>
<keyword evidence="7" id="KW-0998">Cell outer membrane</keyword>
<keyword evidence="9" id="KW-0732">Signal</keyword>
<evidence type="ECO:0000313" key="11">
    <source>
        <dbReference type="Proteomes" id="UP000198711"/>
    </source>
</evidence>
<dbReference type="PANTHER" id="PTHR30026:SF20">
    <property type="entry name" value="OUTER MEMBRANE PROTEIN TOLC"/>
    <property type="match status" value="1"/>
</dbReference>
<evidence type="ECO:0000256" key="3">
    <source>
        <dbReference type="ARBA" id="ARBA00022448"/>
    </source>
</evidence>
<dbReference type="Proteomes" id="UP000198711">
    <property type="component" value="Unassembled WGS sequence"/>
</dbReference>
<feature type="coiled-coil region" evidence="8">
    <location>
        <begin position="343"/>
        <end position="370"/>
    </location>
</feature>
<comment type="subcellular location">
    <subcellularLocation>
        <location evidence="1">Cell outer membrane</location>
    </subcellularLocation>
</comment>
<evidence type="ECO:0000256" key="5">
    <source>
        <dbReference type="ARBA" id="ARBA00022692"/>
    </source>
</evidence>
<dbReference type="InterPro" id="IPR051906">
    <property type="entry name" value="TolC-like"/>
</dbReference>
<keyword evidence="3" id="KW-0813">Transport</keyword>